<accession>A0A937A048</accession>
<sequence>MKGMIMLILFFSFTLIGYCQNSDTMKLPYEQIPEAPDDYTSGNVIARFIDGLGYRYYWATEGLTEKDLQFSPSEEARTTLQTIEHVYGLSIGILNAPQNLPNIRTTDTLNLSFDELRKQTLLNLKKASALFSGKSAEEVSKYKVIFQSKEKTREFPYWNMINGQISDAIYHVGQIVSFRRSSGNAMNSKVSVFLGKTGN</sequence>
<gene>
    <name evidence="1" type="ORF">JJQ60_16230</name>
</gene>
<organism evidence="1 2">
    <name type="scientific">Aquimarina mytili</name>
    <dbReference type="NCBI Taxonomy" id="874423"/>
    <lineage>
        <taxon>Bacteria</taxon>
        <taxon>Pseudomonadati</taxon>
        <taxon>Bacteroidota</taxon>
        <taxon>Flavobacteriia</taxon>
        <taxon>Flavobacteriales</taxon>
        <taxon>Flavobacteriaceae</taxon>
        <taxon>Aquimarina</taxon>
    </lineage>
</organism>
<reference evidence="1" key="1">
    <citation type="submission" date="2021-01" db="EMBL/GenBank/DDBJ databases">
        <authorList>
            <person name="Zhong Y.L."/>
        </authorList>
    </citation>
    <scope>NUCLEOTIDE SEQUENCE</scope>
    <source>
        <strain evidence="1">KCTC 23302</strain>
    </source>
</reference>
<protein>
    <recommendedName>
        <fullName evidence="3">DinB family protein</fullName>
    </recommendedName>
</protein>
<dbReference type="AlphaFoldDB" id="A0A937A048"/>
<name>A0A937A048_9FLAO</name>
<keyword evidence="2" id="KW-1185">Reference proteome</keyword>
<evidence type="ECO:0000313" key="2">
    <source>
        <dbReference type="Proteomes" id="UP000651057"/>
    </source>
</evidence>
<dbReference type="InterPro" id="IPR034660">
    <property type="entry name" value="DinB/YfiT-like"/>
</dbReference>
<evidence type="ECO:0008006" key="3">
    <source>
        <dbReference type="Google" id="ProtNLM"/>
    </source>
</evidence>
<dbReference type="Gene3D" id="1.20.120.450">
    <property type="entry name" value="dinb family like domain"/>
    <property type="match status" value="1"/>
</dbReference>
<comment type="caution">
    <text evidence="1">The sequence shown here is derived from an EMBL/GenBank/DDBJ whole genome shotgun (WGS) entry which is preliminary data.</text>
</comment>
<dbReference type="SUPFAM" id="SSF109854">
    <property type="entry name" value="DinB/YfiT-like putative metalloenzymes"/>
    <property type="match status" value="1"/>
</dbReference>
<evidence type="ECO:0000313" key="1">
    <source>
        <dbReference type="EMBL" id="MBL0685080.1"/>
    </source>
</evidence>
<dbReference type="Proteomes" id="UP000651057">
    <property type="component" value="Unassembled WGS sequence"/>
</dbReference>
<proteinExistence type="predicted"/>
<dbReference type="EMBL" id="JAERQJ010000007">
    <property type="protein sequence ID" value="MBL0685080.1"/>
    <property type="molecule type" value="Genomic_DNA"/>
</dbReference>